<name>A0ABD3M7J3_9STRA</name>
<dbReference type="Proteomes" id="UP001530293">
    <property type="component" value="Unassembled WGS sequence"/>
</dbReference>
<protein>
    <submittedName>
        <fullName evidence="3">Uncharacterized protein</fullName>
    </submittedName>
</protein>
<keyword evidence="4" id="KW-1185">Reference proteome</keyword>
<keyword evidence="1" id="KW-0175">Coiled coil</keyword>
<proteinExistence type="predicted"/>
<feature type="region of interest" description="Disordered" evidence="2">
    <location>
        <begin position="547"/>
        <end position="638"/>
    </location>
</feature>
<feature type="compositionally biased region" description="Polar residues" evidence="2">
    <location>
        <begin position="547"/>
        <end position="562"/>
    </location>
</feature>
<evidence type="ECO:0000256" key="1">
    <source>
        <dbReference type="SAM" id="Coils"/>
    </source>
</evidence>
<feature type="region of interest" description="Disordered" evidence="2">
    <location>
        <begin position="1"/>
        <end position="33"/>
    </location>
</feature>
<sequence length="638" mass="70776">MTKKFWTKSPKKAIDGYSSATPRSTKSNVETPSKKRRGIRVILGCRNSAQLQKHDVDDLHKEDNKIDEVHTLPVEYPHTDLSMSHCSSFSTSNTTAEAPIANEDSSPASEIMKRIQGLKDYIWLSGDILLASMNKVNELTSCATNSCLPAMAFMDSRTVHSDTSVMMHSKEVAAITGTSRVRSWPLTNNDAYFKTAANAQAEELKRIKAKLVSERKQQASLSLLIDNLTKEIDEMRTKELELSHENAQAAVKTRLMKEKMELELVEHQEELQKMDAKLRSETEQVITLKYEISRLGAEIIAVTAAMKKIDEAQQEKVANEEELKALAEQVQILEDNLSSECKKNSALNEELDELKIQISNAKAESIPVNLEFESEKEPPRVIDESLTHEGVEHDLMSFNATSEQVKTEVDDVVGGTEDLHTNAQDASQLSCAEEGDNTGKGKTVDVHLASSASGINSLLVPRTEYRWIPKSTLEPDDKSRSTTSSSIHSKNFLGCMRPTVWCAAASHDLATVDDSQVASRDGISDKHGYSTSFSRSFDSTREKVKKNTSFGWDSTSTQSSESEALEFPLPSISASSIDELSDSSEMCESTEKNQATSKGNKGNSLMLWFRNAKQPGRRDDKNVVREGDRNSQGRILVQ</sequence>
<evidence type="ECO:0000313" key="3">
    <source>
        <dbReference type="EMBL" id="KAL3759597.1"/>
    </source>
</evidence>
<evidence type="ECO:0000256" key="2">
    <source>
        <dbReference type="SAM" id="MobiDB-lite"/>
    </source>
</evidence>
<reference evidence="3 4" key="1">
    <citation type="submission" date="2024-10" db="EMBL/GenBank/DDBJ databases">
        <title>Updated reference genomes for cyclostephanoid diatoms.</title>
        <authorList>
            <person name="Roberts W.R."/>
            <person name="Alverson A.J."/>
        </authorList>
    </citation>
    <scope>NUCLEOTIDE SEQUENCE [LARGE SCALE GENOMIC DNA]</scope>
    <source>
        <strain evidence="3 4">AJA232-27</strain>
    </source>
</reference>
<dbReference type="AlphaFoldDB" id="A0ABD3M7J3"/>
<feature type="compositionally biased region" description="Basic and acidic residues" evidence="2">
    <location>
        <begin position="616"/>
        <end position="631"/>
    </location>
</feature>
<gene>
    <name evidence="3" type="ORF">ACHAWU_009744</name>
</gene>
<feature type="coiled-coil region" evidence="1">
    <location>
        <begin position="194"/>
        <end position="364"/>
    </location>
</feature>
<organism evidence="3 4">
    <name type="scientific">Discostella pseudostelligera</name>
    <dbReference type="NCBI Taxonomy" id="259834"/>
    <lineage>
        <taxon>Eukaryota</taxon>
        <taxon>Sar</taxon>
        <taxon>Stramenopiles</taxon>
        <taxon>Ochrophyta</taxon>
        <taxon>Bacillariophyta</taxon>
        <taxon>Coscinodiscophyceae</taxon>
        <taxon>Thalassiosirophycidae</taxon>
        <taxon>Stephanodiscales</taxon>
        <taxon>Stephanodiscaceae</taxon>
        <taxon>Discostella</taxon>
    </lineage>
</organism>
<dbReference type="EMBL" id="JALLBG020000199">
    <property type="protein sequence ID" value="KAL3759597.1"/>
    <property type="molecule type" value="Genomic_DNA"/>
</dbReference>
<accession>A0ABD3M7J3</accession>
<feature type="compositionally biased region" description="Polar residues" evidence="2">
    <location>
        <begin position="592"/>
        <end position="603"/>
    </location>
</feature>
<comment type="caution">
    <text evidence="3">The sequence shown here is derived from an EMBL/GenBank/DDBJ whole genome shotgun (WGS) entry which is preliminary data.</text>
</comment>
<feature type="compositionally biased region" description="Polar residues" evidence="2">
    <location>
        <begin position="18"/>
        <end position="31"/>
    </location>
</feature>
<feature type="compositionally biased region" description="Basic residues" evidence="2">
    <location>
        <begin position="1"/>
        <end position="11"/>
    </location>
</feature>
<evidence type="ECO:0000313" key="4">
    <source>
        <dbReference type="Proteomes" id="UP001530293"/>
    </source>
</evidence>